<gene>
    <name evidence="7" type="ORF">BGZ80_008372</name>
</gene>
<feature type="binding site" description="axial binding residue" evidence="5">
    <location>
        <position position="455"/>
    </location>
    <ligand>
        <name>heme</name>
        <dbReference type="ChEBI" id="CHEBI:30413"/>
    </ligand>
    <ligandPart>
        <name>Fe</name>
        <dbReference type="ChEBI" id="CHEBI:18248"/>
    </ligandPart>
</feature>
<dbReference type="OrthoDB" id="1470350at2759"/>
<evidence type="ECO:0000256" key="2">
    <source>
        <dbReference type="ARBA" id="ARBA00022723"/>
    </source>
</evidence>
<evidence type="ECO:0008006" key="9">
    <source>
        <dbReference type="Google" id="ProtNLM"/>
    </source>
</evidence>
<keyword evidence="2 5" id="KW-0479">Metal-binding</keyword>
<sequence>MSALATFFELLLKYRTRSNAYKILLAIAIYYVYKYRSHAIGTRPRPDLKEPKGALPLIGHLGMLASVKLTEIHQLVEKQYNDLGPVWSLSLPGFGRMIQIDRPENIEHVLKTNFSNYGKGQAFVNIVSEFVGSGIFTADGAKWKFQRQLASNIFKIKAFSEYTSNVFVVIGKKLTDILGRAADEGTVIDLQKLFLHFTLDAFGAVSYGESFGCLDNIDQVVPFAEAIDDAFDICFKRAHDPLWKIKERLNGVSKRAERNKQILRNYAQDIMNKRRREGYHGEKKDLLQLLMEGEDEEGNPLSDDFIIDGIITFTIGGRDTTALALTWMFYLLLRDGADPENMEKLFQEVDDVVQGSHPTYETHKKQKYAEACFHEALRVFPIVPRNIRCCEKDDILPDGTKVYAGEWVTWSTYAMGRSELVWGPDAKEYKPSRWINTEKPSQSKFNSFHAGPRVCLGQQFATIEALTIIAMVLQSFNLELEDPFRVPTYKPSLIFPMDGGLNVRVSRRSGATAL</sequence>
<dbReference type="PROSITE" id="PS00086">
    <property type="entry name" value="CYTOCHROME_P450"/>
    <property type="match status" value="1"/>
</dbReference>
<organism evidence="7 8">
    <name type="scientific">Entomortierella chlamydospora</name>
    <dbReference type="NCBI Taxonomy" id="101097"/>
    <lineage>
        <taxon>Eukaryota</taxon>
        <taxon>Fungi</taxon>
        <taxon>Fungi incertae sedis</taxon>
        <taxon>Mucoromycota</taxon>
        <taxon>Mortierellomycotina</taxon>
        <taxon>Mortierellomycetes</taxon>
        <taxon>Mortierellales</taxon>
        <taxon>Mortierellaceae</taxon>
        <taxon>Entomortierella</taxon>
    </lineage>
</organism>
<dbReference type="InterPro" id="IPR002401">
    <property type="entry name" value="Cyt_P450_E_grp-I"/>
</dbReference>
<evidence type="ECO:0000313" key="8">
    <source>
        <dbReference type="Proteomes" id="UP000703661"/>
    </source>
</evidence>
<dbReference type="GO" id="GO:0005506">
    <property type="term" value="F:iron ion binding"/>
    <property type="evidence" value="ECO:0007669"/>
    <property type="project" value="InterPro"/>
</dbReference>
<evidence type="ECO:0000256" key="4">
    <source>
        <dbReference type="ARBA" id="ARBA00023004"/>
    </source>
</evidence>
<keyword evidence="8" id="KW-1185">Reference proteome</keyword>
<accession>A0A9P6T174</accession>
<reference evidence="7" key="1">
    <citation type="journal article" date="2020" name="Fungal Divers.">
        <title>Resolving the Mortierellaceae phylogeny through synthesis of multi-gene phylogenetics and phylogenomics.</title>
        <authorList>
            <person name="Vandepol N."/>
            <person name="Liber J."/>
            <person name="Desiro A."/>
            <person name="Na H."/>
            <person name="Kennedy M."/>
            <person name="Barry K."/>
            <person name="Grigoriev I.V."/>
            <person name="Miller A.N."/>
            <person name="O'Donnell K."/>
            <person name="Stajich J.E."/>
            <person name="Bonito G."/>
        </authorList>
    </citation>
    <scope>NUCLEOTIDE SEQUENCE</scope>
    <source>
        <strain evidence="7">NRRL 2769</strain>
    </source>
</reference>
<dbReference type="GO" id="GO:0006629">
    <property type="term" value="P:lipid metabolic process"/>
    <property type="evidence" value="ECO:0007669"/>
    <property type="project" value="UniProtKB-ARBA"/>
</dbReference>
<evidence type="ECO:0000256" key="5">
    <source>
        <dbReference type="PIRSR" id="PIRSR602401-1"/>
    </source>
</evidence>
<evidence type="ECO:0000313" key="7">
    <source>
        <dbReference type="EMBL" id="KAG0017352.1"/>
    </source>
</evidence>
<comment type="cofactor">
    <cofactor evidence="5">
        <name>heme</name>
        <dbReference type="ChEBI" id="CHEBI:30413"/>
    </cofactor>
</comment>
<dbReference type="PRINTS" id="PR00463">
    <property type="entry name" value="EP450I"/>
</dbReference>
<dbReference type="InterPro" id="IPR036396">
    <property type="entry name" value="Cyt_P450_sf"/>
</dbReference>
<dbReference type="SUPFAM" id="SSF48264">
    <property type="entry name" value="Cytochrome P450"/>
    <property type="match status" value="1"/>
</dbReference>
<keyword evidence="3 6" id="KW-0560">Oxidoreductase</keyword>
<keyword evidence="5 6" id="KW-0349">Heme</keyword>
<evidence type="ECO:0000256" key="3">
    <source>
        <dbReference type="ARBA" id="ARBA00023002"/>
    </source>
</evidence>
<dbReference type="InterPro" id="IPR017972">
    <property type="entry name" value="Cyt_P450_CS"/>
</dbReference>
<dbReference type="PANTHER" id="PTHR24296">
    <property type="entry name" value="CYTOCHROME P450"/>
    <property type="match status" value="1"/>
</dbReference>
<dbReference type="Pfam" id="PF00067">
    <property type="entry name" value="p450"/>
    <property type="match status" value="1"/>
</dbReference>
<dbReference type="Gene3D" id="1.10.630.10">
    <property type="entry name" value="Cytochrome P450"/>
    <property type="match status" value="1"/>
</dbReference>
<dbReference type="Proteomes" id="UP000703661">
    <property type="component" value="Unassembled WGS sequence"/>
</dbReference>
<proteinExistence type="inferred from homology"/>
<protein>
    <recommendedName>
        <fullName evidence="9">Cytochrome P450</fullName>
    </recommendedName>
</protein>
<dbReference type="GO" id="GO:0016705">
    <property type="term" value="F:oxidoreductase activity, acting on paired donors, with incorporation or reduction of molecular oxygen"/>
    <property type="evidence" value="ECO:0007669"/>
    <property type="project" value="InterPro"/>
</dbReference>
<keyword evidence="6" id="KW-0503">Monooxygenase</keyword>
<name>A0A9P6T174_9FUNG</name>
<dbReference type="GO" id="GO:0004497">
    <property type="term" value="F:monooxygenase activity"/>
    <property type="evidence" value="ECO:0007669"/>
    <property type="project" value="UniProtKB-KW"/>
</dbReference>
<comment type="similarity">
    <text evidence="1 6">Belongs to the cytochrome P450 family.</text>
</comment>
<evidence type="ECO:0000256" key="6">
    <source>
        <dbReference type="RuleBase" id="RU000461"/>
    </source>
</evidence>
<dbReference type="InterPro" id="IPR001128">
    <property type="entry name" value="Cyt_P450"/>
</dbReference>
<keyword evidence="4 5" id="KW-0408">Iron</keyword>
<dbReference type="EMBL" id="JAAAID010000451">
    <property type="protein sequence ID" value="KAG0017352.1"/>
    <property type="molecule type" value="Genomic_DNA"/>
</dbReference>
<evidence type="ECO:0000256" key="1">
    <source>
        <dbReference type="ARBA" id="ARBA00010617"/>
    </source>
</evidence>
<dbReference type="PRINTS" id="PR00385">
    <property type="entry name" value="P450"/>
</dbReference>
<dbReference type="GO" id="GO:0020037">
    <property type="term" value="F:heme binding"/>
    <property type="evidence" value="ECO:0007669"/>
    <property type="project" value="InterPro"/>
</dbReference>
<comment type="caution">
    <text evidence="7">The sequence shown here is derived from an EMBL/GenBank/DDBJ whole genome shotgun (WGS) entry which is preliminary data.</text>
</comment>
<dbReference type="AlphaFoldDB" id="A0A9P6T174"/>